<dbReference type="PROSITE" id="PS50937">
    <property type="entry name" value="HTH_MERR_2"/>
    <property type="match status" value="1"/>
</dbReference>
<dbReference type="AlphaFoldDB" id="A0A2A2DDU8"/>
<keyword evidence="11" id="KW-1185">Reference proteome</keyword>
<evidence type="ECO:0000256" key="7">
    <source>
        <dbReference type="ARBA" id="ARBA00022932"/>
    </source>
</evidence>
<comment type="subcellular location">
    <subcellularLocation>
        <location evidence="1">Cytoplasm</location>
    </subcellularLocation>
</comment>
<keyword evidence="4" id="KW-0808">Transferase</keyword>
<dbReference type="EMBL" id="NSJV01000119">
    <property type="protein sequence ID" value="PAU49704.1"/>
    <property type="molecule type" value="Genomic_DNA"/>
</dbReference>
<organism evidence="10 11">
    <name type="scientific">Streptomyces albireticuli</name>
    <dbReference type="NCBI Taxonomy" id="1940"/>
    <lineage>
        <taxon>Bacteria</taxon>
        <taxon>Bacillati</taxon>
        <taxon>Actinomycetota</taxon>
        <taxon>Actinomycetes</taxon>
        <taxon>Kitasatosporales</taxon>
        <taxon>Streptomycetaceae</taxon>
        <taxon>Streptomyces</taxon>
    </lineage>
</organism>
<dbReference type="GO" id="GO:0006271">
    <property type="term" value="P:DNA strand elongation involved in DNA replication"/>
    <property type="evidence" value="ECO:0007669"/>
    <property type="project" value="TreeGrafter"/>
</dbReference>
<dbReference type="RefSeq" id="WP_095579484.1">
    <property type="nucleotide sequence ID" value="NZ_JAJQQS010000014.1"/>
</dbReference>
<name>A0A2A2DDU8_9ACTN</name>
<dbReference type="SUPFAM" id="SSF46955">
    <property type="entry name" value="Putative DNA-binding domain"/>
    <property type="match status" value="1"/>
</dbReference>
<dbReference type="Pfam" id="PF02767">
    <property type="entry name" value="DNA_pol3_beta_2"/>
    <property type="match status" value="1"/>
</dbReference>
<keyword evidence="8" id="KW-0238">DNA-binding</keyword>
<dbReference type="PANTHER" id="PTHR30478">
    <property type="entry name" value="DNA POLYMERASE III SUBUNIT BETA"/>
    <property type="match status" value="1"/>
</dbReference>
<keyword evidence="5" id="KW-0548">Nucleotidyltransferase</keyword>
<evidence type="ECO:0000259" key="9">
    <source>
        <dbReference type="PROSITE" id="PS50937"/>
    </source>
</evidence>
<keyword evidence="7" id="KW-0239">DNA-directed DNA polymerase</keyword>
<dbReference type="Gene3D" id="3.10.150.10">
    <property type="entry name" value="DNA Polymerase III, subunit A, domain 2"/>
    <property type="match status" value="2"/>
</dbReference>
<gene>
    <name evidence="10" type="ORF">CK936_06400</name>
</gene>
<evidence type="ECO:0000256" key="5">
    <source>
        <dbReference type="ARBA" id="ARBA00022695"/>
    </source>
</evidence>
<dbReference type="Proteomes" id="UP000218944">
    <property type="component" value="Unassembled WGS sequence"/>
</dbReference>
<dbReference type="InterPro" id="IPR009061">
    <property type="entry name" value="DNA-bd_dom_put_sf"/>
</dbReference>
<protein>
    <submittedName>
        <fullName evidence="10">Transcriptional regulator</fullName>
    </submittedName>
</protein>
<proteinExistence type="inferred from homology"/>
<dbReference type="SMART" id="SM00422">
    <property type="entry name" value="HTH_MERR"/>
    <property type="match status" value="1"/>
</dbReference>
<comment type="caution">
    <text evidence="10">The sequence shown here is derived from an EMBL/GenBank/DDBJ whole genome shotgun (WGS) entry which is preliminary data.</text>
</comment>
<evidence type="ECO:0000313" key="11">
    <source>
        <dbReference type="Proteomes" id="UP000218944"/>
    </source>
</evidence>
<accession>A0A2A2DDU8</accession>
<feature type="domain" description="HTH merR-type" evidence="9">
    <location>
        <begin position="7"/>
        <end position="77"/>
    </location>
</feature>
<dbReference type="GO" id="GO:0008408">
    <property type="term" value="F:3'-5' exonuclease activity"/>
    <property type="evidence" value="ECO:0007669"/>
    <property type="project" value="InterPro"/>
</dbReference>
<comment type="similarity">
    <text evidence="2">Belongs to the beta sliding clamp family.</text>
</comment>
<evidence type="ECO:0000256" key="4">
    <source>
        <dbReference type="ARBA" id="ARBA00022679"/>
    </source>
</evidence>
<evidence type="ECO:0000256" key="6">
    <source>
        <dbReference type="ARBA" id="ARBA00022705"/>
    </source>
</evidence>
<sequence length="369" mass="39230">MNDTTELLGISAFARRVGLAPSALRFYDDCRVLTPARVDGTTGYRFYSPDQEDRARLLRRLREAGLPLAGIAVVLDGPEEVGRELLERHLGTVREQSEAARAAIAAVLRRWDEAAAGKAGGCRVRLGGAELASAVRQVVPAAATDPEYPELGRVLVEVDAGEVRLVATDRFRLSVRVLRPLEAEGGSGSVLVPAAELVGLGQWAARAVEVTLEFGPEGARVRTGTGEERELPTEEGHFPMYRGVLDAMAPPAHRVVVSRTALRDAVESFGEAAAVALDWKRDEVTVSLRDEGAGPGGGTRTLPVICQDAPPPRLFFDPAVLVPALETSVGPDVLLEVATVATPVIVRSADQGSFTTLVMPVAPEPVAND</sequence>
<dbReference type="PANTHER" id="PTHR30478:SF0">
    <property type="entry name" value="BETA SLIDING CLAMP"/>
    <property type="match status" value="1"/>
</dbReference>
<evidence type="ECO:0000256" key="3">
    <source>
        <dbReference type="ARBA" id="ARBA00022490"/>
    </source>
</evidence>
<keyword evidence="6" id="KW-0235">DNA replication</keyword>
<dbReference type="Gene3D" id="1.10.1660.10">
    <property type="match status" value="1"/>
</dbReference>
<dbReference type="GO" id="GO:0005737">
    <property type="term" value="C:cytoplasm"/>
    <property type="evidence" value="ECO:0007669"/>
    <property type="project" value="UniProtKB-SubCell"/>
</dbReference>
<dbReference type="Pfam" id="PF13411">
    <property type="entry name" value="MerR_1"/>
    <property type="match status" value="1"/>
</dbReference>
<dbReference type="GO" id="GO:0006355">
    <property type="term" value="P:regulation of DNA-templated transcription"/>
    <property type="evidence" value="ECO:0007669"/>
    <property type="project" value="InterPro"/>
</dbReference>
<evidence type="ECO:0000256" key="8">
    <source>
        <dbReference type="ARBA" id="ARBA00023125"/>
    </source>
</evidence>
<dbReference type="SUPFAM" id="SSF55979">
    <property type="entry name" value="DNA clamp"/>
    <property type="match status" value="1"/>
</dbReference>
<dbReference type="InterPro" id="IPR001001">
    <property type="entry name" value="DNA_polIII_beta"/>
</dbReference>
<evidence type="ECO:0000256" key="2">
    <source>
        <dbReference type="ARBA" id="ARBA00010752"/>
    </source>
</evidence>
<keyword evidence="3" id="KW-0963">Cytoplasm</keyword>
<dbReference type="InterPro" id="IPR000551">
    <property type="entry name" value="MerR-type_HTH_dom"/>
</dbReference>
<dbReference type="GO" id="GO:0009360">
    <property type="term" value="C:DNA polymerase III complex"/>
    <property type="evidence" value="ECO:0007669"/>
    <property type="project" value="InterPro"/>
</dbReference>
<dbReference type="InterPro" id="IPR022637">
    <property type="entry name" value="DNA_polIII_beta_cen"/>
</dbReference>
<reference evidence="10 11" key="1">
    <citation type="submission" date="2017-08" db="EMBL/GenBank/DDBJ databases">
        <title>Genome sequence of Streptomyces albireticuli NRRL B-1670.</title>
        <authorList>
            <person name="Graham D.E."/>
            <person name="Mahan K.M."/>
            <person name="Klingeman D.M."/>
            <person name="Hettich R.L."/>
            <person name="Parry R.J."/>
            <person name="Spain J.C."/>
        </authorList>
    </citation>
    <scope>NUCLEOTIDE SEQUENCE [LARGE SCALE GENOMIC DNA]</scope>
    <source>
        <strain evidence="10 11">NRRL B-1670</strain>
    </source>
</reference>
<evidence type="ECO:0000313" key="10">
    <source>
        <dbReference type="EMBL" id="PAU49704.1"/>
    </source>
</evidence>
<dbReference type="GO" id="GO:0003887">
    <property type="term" value="F:DNA-directed DNA polymerase activity"/>
    <property type="evidence" value="ECO:0007669"/>
    <property type="project" value="UniProtKB-KW"/>
</dbReference>
<dbReference type="InterPro" id="IPR046938">
    <property type="entry name" value="DNA_clamp_sf"/>
</dbReference>
<evidence type="ECO:0000256" key="1">
    <source>
        <dbReference type="ARBA" id="ARBA00004496"/>
    </source>
</evidence>
<dbReference type="GO" id="GO:0003677">
    <property type="term" value="F:DNA binding"/>
    <property type="evidence" value="ECO:0007669"/>
    <property type="project" value="UniProtKB-KW"/>
</dbReference>